<dbReference type="EMBL" id="JAZHOV010000006">
    <property type="protein sequence ID" value="MEF2255624.1"/>
    <property type="molecule type" value="Genomic_DNA"/>
</dbReference>
<comment type="caution">
    <text evidence="1">The sequence shown here is derived from an EMBL/GenBank/DDBJ whole genome shotgun (WGS) entry which is preliminary data.</text>
</comment>
<proteinExistence type="predicted"/>
<dbReference type="RefSeq" id="WP_331791851.1">
    <property type="nucleotide sequence ID" value="NZ_BAAAUO010000001.1"/>
</dbReference>
<protein>
    <submittedName>
        <fullName evidence="1">Uncharacterized protein</fullName>
    </submittedName>
</protein>
<name>A0ABU7VA13_9MICO</name>
<sequence length="71" mass="8355">MQSPIKLDRSSTGVVIVCAECPWWSAFRFTQEDAWAVAIRHEEDHHPERFEQRNAARQRDYTARVALATRR</sequence>
<dbReference type="Proteomes" id="UP001351900">
    <property type="component" value="Unassembled WGS sequence"/>
</dbReference>
<organism evidence="1 2">
    <name type="scientific">Microbacterium schleiferi</name>
    <dbReference type="NCBI Taxonomy" id="69362"/>
    <lineage>
        <taxon>Bacteria</taxon>
        <taxon>Bacillati</taxon>
        <taxon>Actinomycetota</taxon>
        <taxon>Actinomycetes</taxon>
        <taxon>Micrococcales</taxon>
        <taxon>Microbacteriaceae</taxon>
        <taxon>Microbacterium</taxon>
    </lineage>
</organism>
<reference evidence="1 2" key="1">
    <citation type="submission" date="2024-01" db="EMBL/GenBank/DDBJ databases">
        <title>the genome sequence of strain Microbacterium schleiferi NBRC 15075.</title>
        <authorList>
            <person name="Ding Y."/>
            <person name="Zhang G."/>
        </authorList>
    </citation>
    <scope>NUCLEOTIDE SEQUENCE [LARGE SCALE GENOMIC DNA]</scope>
    <source>
        <strain evidence="1 2">NBRC 15075</strain>
    </source>
</reference>
<evidence type="ECO:0000313" key="1">
    <source>
        <dbReference type="EMBL" id="MEF2255624.1"/>
    </source>
</evidence>
<evidence type="ECO:0000313" key="2">
    <source>
        <dbReference type="Proteomes" id="UP001351900"/>
    </source>
</evidence>
<accession>A0ABU7VA13</accession>
<gene>
    <name evidence="1" type="ORF">V2V91_10835</name>
</gene>
<keyword evidence="2" id="KW-1185">Reference proteome</keyword>